<organism evidence="1 2">
    <name type="scientific">Pontibacter populi</name>
    <dbReference type="NCBI Taxonomy" id="890055"/>
    <lineage>
        <taxon>Bacteria</taxon>
        <taxon>Pseudomonadati</taxon>
        <taxon>Bacteroidota</taxon>
        <taxon>Cytophagia</taxon>
        <taxon>Cytophagales</taxon>
        <taxon>Hymenobacteraceae</taxon>
        <taxon>Pontibacter</taxon>
    </lineage>
</organism>
<protein>
    <recommendedName>
        <fullName evidence="3">DUF3575 domain-containing protein</fullName>
    </recommendedName>
</protein>
<dbReference type="RefSeq" id="WP_350410075.1">
    <property type="nucleotide sequence ID" value="NZ_JBEOKT010000001.1"/>
</dbReference>
<keyword evidence="2" id="KW-1185">Reference proteome</keyword>
<evidence type="ECO:0008006" key="3">
    <source>
        <dbReference type="Google" id="ProtNLM"/>
    </source>
</evidence>
<evidence type="ECO:0000313" key="2">
    <source>
        <dbReference type="Proteomes" id="UP001476807"/>
    </source>
</evidence>
<accession>A0ABV1RNR8</accession>
<sequence length="173" mass="19557">MYFKLFRPFIVVLLLQFPFLVHGQEYAQNIRAKLSLYLEVAGNSDSYSVNIDHILYQQGAWKGGLRAGLGTNLFFMEEEPGVYPIVPIEAYAMVGKARNHFEFGLGYTKRFTDAPELLQNMYFGRLGFRYQVPKGGLLVRAGLTPFISPEGRDEKTGNLGLIPRFGLSIGHSW</sequence>
<comment type="caution">
    <text evidence="1">The sequence shown here is derived from an EMBL/GenBank/DDBJ whole genome shotgun (WGS) entry which is preliminary data.</text>
</comment>
<name>A0ABV1RNR8_9BACT</name>
<dbReference type="EMBL" id="JBEOKT010000001">
    <property type="protein sequence ID" value="MER2996011.1"/>
    <property type="molecule type" value="Genomic_DNA"/>
</dbReference>
<evidence type="ECO:0000313" key="1">
    <source>
        <dbReference type="EMBL" id="MER2996011.1"/>
    </source>
</evidence>
<gene>
    <name evidence="1" type="ORF">ABS362_00555</name>
</gene>
<dbReference type="Proteomes" id="UP001476807">
    <property type="component" value="Unassembled WGS sequence"/>
</dbReference>
<proteinExistence type="predicted"/>
<reference evidence="1 2" key="1">
    <citation type="submission" date="2024-06" db="EMBL/GenBank/DDBJ databases">
        <title>Pontibacter populi HYL7-15.</title>
        <authorList>
            <person name="Kim M.K."/>
        </authorList>
    </citation>
    <scope>NUCLEOTIDE SEQUENCE [LARGE SCALE GENOMIC DNA]</scope>
    <source>
        <strain evidence="1 2">HYL7-15</strain>
    </source>
</reference>